<evidence type="ECO:0000256" key="3">
    <source>
        <dbReference type="SAM" id="MobiDB-lite"/>
    </source>
</evidence>
<dbReference type="CDD" id="cd04496">
    <property type="entry name" value="SSB_OBF"/>
    <property type="match status" value="1"/>
</dbReference>
<dbReference type="InterPro" id="IPR000424">
    <property type="entry name" value="Primosome_PriB/ssb"/>
</dbReference>
<keyword evidence="5" id="KW-1185">Reference proteome</keyword>
<organism evidence="4 5">
    <name type="scientific">Alloscardovia theropitheci</name>
    <dbReference type="NCBI Taxonomy" id="2496842"/>
    <lineage>
        <taxon>Bacteria</taxon>
        <taxon>Bacillati</taxon>
        <taxon>Actinomycetota</taxon>
        <taxon>Actinomycetes</taxon>
        <taxon>Bifidobacteriales</taxon>
        <taxon>Bifidobacteriaceae</taxon>
        <taxon>Alloscardovia</taxon>
    </lineage>
</organism>
<evidence type="ECO:0000313" key="4">
    <source>
        <dbReference type="EMBL" id="TCD54993.1"/>
    </source>
</evidence>
<dbReference type="GO" id="GO:0003697">
    <property type="term" value="F:single-stranded DNA binding"/>
    <property type="evidence" value="ECO:0007669"/>
    <property type="project" value="InterPro"/>
</dbReference>
<dbReference type="Pfam" id="PF00436">
    <property type="entry name" value="SSB"/>
    <property type="match status" value="1"/>
</dbReference>
<proteinExistence type="predicted"/>
<feature type="compositionally biased region" description="Polar residues" evidence="3">
    <location>
        <begin position="150"/>
        <end position="175"/>
    </location>
</feature>
<dbReference type="GO" id="GO:0006260">
    <property type="term" value="P:DNA replication"/>
    <property type="evidence" value="ECO:0007669"/>
    <property type="project" value="InterPro"/>
</dbReference>
<protein>
    <submittedName>
        <fullName evidence="4">Single-stranded DNA-binding protein</fullName>
    </submittedName>
</protein>
<comment type="caution">
    <text evidence="4">The sequence shown here is derived from an EMBL/GenBank/DDBJ whole genome shotgun (WGS) entry which is preliminary data.</text>
</comment>
<dbReference type="PROSITE" id="PS50935">
    <property type="entry name" value="SSB"/>
    <property type="match status" value="1"/>
</dbReference>
<dbReference type="AlphaFoldDB" id="A0A4R0QRK8"/>
<dbReference type="Proteomes" id="UP000291289">
    <property type="component" value="Unassembled WGS sequence"/>
</dbReference>
<evidence type="ECO:0000256" key="1">
    <source>
        <dbReference type="ARBA" id="ARBA00023125"/>
    </source>
</evidence>
<sequence>MTNTAHIVLSGYVGTEPRQWNTTSHIPACSFRVGSTKRYFSAKENQWKSSDTTWVQVKAFRSLATNAIKSLKIGDPIIVTGTLTVDTWEKEGVTHTLPSIEASGIGHDLTLGSTVFSKNEPTAQSRNNEHSNTGSNSNAENDNASHDASIEQSVHNNENNTESVAESTNSTSQVPSVGERTDSLESDGINEPVM</sequence>
<keyword evidence="1 2" id="KW-0238">DNA-binding</keyword>
<feature type="region of interest" description="Disordered" evidence="3">
    <location>
        <begin position="119"/>
        <end position="194"/>
    </location>
</feature>
<dbReference type="RefSeq" id="WP_131283051.1">
    <property type="nucleotide sequence ID" value="NZ_RXLP01000002.1"/>
</dbReference>
<gene>
    <name evidence="4" type="ORF">EJ419_00975</name>
</gene>
<name>A0A4R0QRK8_9BIFI</name>
<reference evidence="4 5" key="1">
    <citation type="submission" date="2018-12" db="EMBL/GenBank/DDBJ databases">
        <title>Alloscrdovia theropitheci sp. nov: a novel taxon from the feces of the bleeding-herat monkey (Theropithecus geleda).</title>
        <authorList>
            <person name="Modesto M."/>
        </authorList>
    </citation>
    <scope>NUCLEOTIDE SEQUENCE [LARGE SCALE GENOMIC DNA]</scope>
    <source>
        <strain evidence="4 5">GLDI4/2</strain>
    </source>
</reference>
<accession>A0A4R0QRK8</accession>
<dbReference type="InterPro" id="IPR012340">
    <property type="entry name" value="NA-bd_OB-fold"/>
</dbReference>
<dbReference type="GO" id="GO:0009295">
    <property type="term" value="C:nucleoid"/>
    <property type="evidence" value="ECO:0007669"/>
    <property type="project" value="TreeGrafter"/>
</dbReference>
<dbReference type="PANTHER" id="PTHR10302">
    <property type="entry name" value="SINGLE-STRANDED DNA-BINDING PROTEIN"/>
    <property type="match status" value="1"/>
</dbReference>
<dbReference type="EMBL" id="RXLP01000002">
    <property type="protein sequence ID" value="TCD54993.1"/>
    <property type="molecule type" value="Genomic_DNA"/>
</dbReference>
<feature type="compositionally biased region" description="Polar residues" evidence="3">
    <location>
        <begin position="119"/>
        <end position="142"/>
    </location>
</feature>
<evidence type="ECO:0000313" key="5">
    <source>
        <dbReference type="Proteomes" id="UP000291289"/>
    </source>
</evidence>
<evidence type="ECO:0000256" key="2">
    <source>
        <dbReference type="PROSITE-ProRule" id="PRU00252"/>
    </source>
</evidence>
<dbReference type="SUPFAM" id="SSF50249">
    <property type="entry name" value="Nucleic acid-binding proteins"/>
    <property type="match status" value="1"/>
</dbReference>
<dbReference type="OrthoDB" id="4427276at2"/>
<dbReference type="PANTHER" id="PTHR10302:SF0">
    <property type="entry name" value="SINGLE-STRANDED DNA-BINDING PROTEIN, MITOCHONDRIAL"/>
    <property type="match status" value="1"/>
</dbReference>
<dbReference type="Gene3D" id="2.40.50.140">
    <property type="entry name" value="Nucleic acid-binding proteins"/>
    <property type="match status" value="1"/>
</dbReference>
<dbReference type="InterPro" id="IPR011344">
    <property type="entry name" value="ssDNA-bd"/>
</dbReference>